<dbReference type="NCBIfam" id="NF045891">
    <property type="entry name" value="ICE_Mbov_0400"/>
    <property type="match status" value="1"/>
</dbReference>
<protein>
    <submittedName>
        <fullName evidence="1">Uncharacterized protein</fullName>
    </submittedName>
</protein>
<keyword evidence="2" id="KW-1185">Reference proteome</keyword>
<organism evidence="1 2">
    <name type="scientific">Mycoplasmopsis arginini</name>
    <name type="common">Mycoplasma arginini</name>
    <dbReference type="NCBI Taxonomy" id="2094"/>
    <lineage>
        <taxon>Bacteria</taxon>
        <taxon>Bacillati</taxon>
        <taxon>Mycoplasmatota</taxon>
        <taxon>Mycoplasmoidales</taxon>
        <taxon>Metamycoplasmataceae</taxon>
        <taxon>Mycoplasmopsis</taxon>
    </lineage>
</organism>
<name>A0ABZ2AMX9_MYCAR</name>
<gene>
    <name evidence="1" type="ORF">V2E25_01540</name>
</gene>
<dbReference type="EMBL" id="CP143577">
    <property type="protein sequence ID" value="WVN22257.1"/>
    <property type="molecule type" value="Genomic_DNA"/>
</dbReference>
<sequence>MLGRILKTKQEIYKIFPISRNNNFSPIESWNSKTSRPFVVFYTNDKVYYLSVKSLTKENEKQTLLDKNNLILPQGIYDDDHPSVINCGSINIMDRALFEKIYNVKHYKNNYFLEKEIYCQVINKLNNNLDNLVYHEVDHIDFENNKTIWKAGDFHKEHRNIMEFIIPESLRILKDDDIWISTASNDQFYTFINNKLKHATKINNIQLPKINHNSIYYSFWEEYKNDNKAISDINNFGEFLEIAESDPNTFLYLKPEDKQPTDEDTQKFRM</sequence>
<evidence type="ECO:0000313" key="1">
    <source>
        <dbReference type="EMBL" id="WVN22257.1"/>
    </source>
</evidence>
<reference evidence="1" key="1">
    <citation type="submission" date="2024-01" db="EMBL/GenBank/DDBJ databases">
        <title>Complete genome sequence of Mycoplasma arginini type strain G 230.</title>
        <authorList>
            <person name="Spergser J."/>
        </authorList>
    </citation>
    <scope>NUCLEOTIDE SEQUENCE</scope>
    <source>
        <strain evidence="1">NCTC 10129</strain>
    </source>
</reference>
<proteinExistence type="predicted"/>
<accession>A0ABZ2AMX9</accession>
<dbReference type="Proteomes" id="UP001432074">
    <property type="component" value="Chromosome"/>
</dbReference>
<dbReference type="RefSeq" id="WP_129694584.1">
    <property type="nucleotide sequence ID" value="NZ_CP143577.1"/>
</dbReference>
<evidence type="ECO:0000313" key="2">
    <source>
        <dbReference type="Proteomes" id="UP001432074"/>
    </source>
</evidence>